<feature type="signal peptide" evidence="2">
    <location>
        <begin position="1"/>
        <end position="30"/>
    </location>
</feature>
<dbReference type="AlphaFoldDB" id="A0A646KDG5"/>
<comment type="caution">
    <text evidence="3">The sequence shown here is derived from an EMBL/GenBank/DDBJ whole genome shotgun (WGS) entry which is preliminary data.</text>
</comment>
<feature type="region of interest" description="Disordered" evidence="1">
    <location>
        <begin position="47"/>
        <end position="143"/>
    </location>
</feature>
<dbReference type="EMBL" id="VCLA01000059">
    <property type="protein sequence ID" value="MQT00027.1"/>
    <property type="molecule type" value="Genomic_DNA"/>
</dbReference>
<evidence type="ECO:0000256" key="1">
    <source>
        <dbReference type="SAM" id="MobiDB-lite"/>
    </source>
</evidence>
<evidence type="ECO:0000313" key="3">
    <source>
        <dbReference type="EMBL" id="MQT00027.1"/>
    </source>
</evidence>
<protein>
    <recommendedName>
        <fullName evidence="5">Secreted protein</fullName>
    </recommendedName>
</protein>
<accession>A0A646KDG5</accession>
<dbReference type="Pfam" id="PF18986">
    <property type="entry name" value="DUF5719"/>
    <property type="match status" value="1"/>
</dbReference>
<dbReference type="RefSeq" id="WP_323391401.1">
    <property type="nucleotide sequence ID" value="NZ_JBEPDZ010000045.1"/>
</dbReference>
<sequence length="509" mass="51404">MKRTTLSLLAAVTALAAVTGLASLTGPADAGRTEARTPARLPVERSSLVCPAGGGSEIAETRYTSFTPEGRSGDDRVGTAELKPAGGTLERRADPGKSPAKRPPAADPADGKPVVSLKEPGTPVAVEKSGDEAPPLVGTATGRLAPGWTAQQTTTVAVGTGRGVLGVSCTPPDTDLWLPGASTAKDRQDYVHLTNPDDTPAVADVELYGKGGELKTTLTEGIPVPARSSLPILLSTLTAEAAPDVTVHVSTRSGRVGAAVRATESGTGADWLTAAADPAADAVLPGIPADAASVRLVAYAPGDHDAELTVELAGPDGRIVPLGGESLHVKSGMTASLELSDVTKGEAGSLIIGPERGSRRTPVVAALRVVRGKGAQQEIAFIPATGPVGERASVADNRAKGSTLSLTAPGAAGRVRVTASAGTEGGERVVKTYEVKAGTTLAAPAPAPEGLKGSYTLTVEAESGGPVHAARTLALPQDGIAMFTVQTFQDDRGMVAVPEAEQDLSVLDD</sequence>
<gene>
    <name evidence="3" type="ORF">FF041_07285</name>
</gene>
<name>A0A646KDG5_STRJU</name>
<evidence type="ECO:0000256" key="2">
    <source>
        <dbReference type="SAM" id="SignalP"/>
    </source>
</evidence>
<keyword evidence="2" id="KW-0732">Signal</keyword>
<dbReference type="Proteomes" id="UP000419138">
    <property type="component" value="Unassembled WGS sequence"/>
</dbReference>
<keyword evidence="4" id="KW-1185">Reference proteome</keyword>
<feature type="chain" id="PRO_5024837041" description="Secreted protein" evidence="2">
    <location>
        <begin position="31"/>
        <end position="509"/>
    </location>
</feature>
<reference evidence="3 4" key="1">
    <citation type="submission" date="2019-05" db="EMBL/GenBank/DDBJ databases">
        <title>Comparative genomics and metabolomics analyses of clavulanic acid producing Streptomyces species provides insight into specialized metabolism and evolution of beta-lactam biosynthetic gene clusters.</title>
        <authorList>
            <person name="Moore M.A."/>
            <person name="Cruz-Morales P."/>
            <person name="Barona Gomez F."/>
            <person name="Kapil T."/>
        </authorList>
    </citation>
    <scope>NUCLEOTIDE SEQUENCE [LARGE SCALE GENOMIC DNA]</scope>
    <source>
        <strain evidence="3 4">NRRL 5741</strain>
    </source>
</reference>
<proteinExistence type="predicted"/>
<organism evidence="3 4">
    <name type="scientific">Streptomyces jumonjinensis</name>
    <dbReference type="NCBI Taxonomy" id="1945"/>
    <lineage>
        <taxon>Bacteria</taxon>
        <taxon>Bacillati</taxon>
        <taxon>Actinomycetota</taxon>
        <taxon>Actinomycetes</taxon>
        <taxon>Kitasatosporales</taxon>
        <taxon>Streptomycetaceae</taxon>
        <taxon>Streptomyces</taxon>
    </lineage>
</organism>
<evidence type="ECO:0000313" key="4">
    <source>
        <dbReference type="Proteomes" id="UP000419138"/>
    </source>
</evidence>
<dbReference type="InterPro" id="IPR043777">
    <property type="entry name" value="DUF5719"/>
</dbReference>
<evidence type="ECO:0008006" key="5">
    <source>
        <dbReference type="Google" id="ProtNLM"/>
    </source>
</evidence>